<feature type="transmembrane region" description="Helical" evidence="1">
    <location>
        <begin position="192"/>
        <end position="214"/>
    </location>
</feature>
<evidence type="ECO:0000259" key="2">
    <source>
        <dbReference type="Pfam" id="PF07853"/>
    </source>
</evidence>
<dbReference type="Pfam" id="PF07853">
    <property type="entry name" value="DUF1648"/>
    <property type="match status" value="1"/>
</dbReference>
<keyword evidence="1" id="KW-1133">Transmembrane helix</keyword>
<gene>
    <name evidence="3" type="primary">sdpI</name>
    <name evidence="3" type="ORF">CLVI_32420</name>
</gene>
<dbReference type="InterPro" id="IPR012867">
    <property type="entry name" value="DUF1648"/>
</dbReference>
<feature type="transmembrane region" description="Helical" evidence="1">
    <location>
        <begin position="12"/>
        <end position="31"/>
    </location>
</feature>
<dbReference type="PANTHER" id="PTHR37810:SF5">
    <property type="entry name" value="IMMUNITY PROTEIN SDPI"/>
    <property type="match status" value="1"/>
</dbReference>
<evidence type="ECO:0000313" key="4">
    <source>
        <dbReference type="Proteomes" id="UP000239471"/>
    </source>
</evidence>
<dbReference type="GO" id="GO:0009636">
    <property type="term" value="P:response to toxic substance"/>
    <property type="evidence" value="ECO:0007669"/>
    <property type="project" value="TreeGrafter"/>
</dbReference>
<feature type="transmembrane region" description="Helical" evidence="1">
    <location>
        <begin position="120"/>
        <end position="139"/>
    </location>
</feature>
<accession>A0A2T0B776</accession>
<evidence type="ECO:0000256" key="1">
    <source>
        <dbReference type="SAM" id="Phobius"/>
    </source>
</evidence>
<dbReference type="Proteomes" id="UP000239471">
    <property type="component" value="Unassembled WGS sequence"/>
</dbReference>
<feature type="transmembrane region" description="Helical" evidence="1">
    <location>
        <begin position="168"/>
        <end position="186"/>
    </location>
</feature>
<evidence type="ECO:0000313" key="3">
    <source>
        <dbReference type="EMBL" id="PRR79741.1"/>
    </source>
</evidence>
<sequence>MIKKILNSIKKDWFIIAVLVVTFIVSLYFYASLPSQIPIHWNAKGQVDGYSGKLFGTFAMPLMNLAFYFFFIVLPFLDPKKANYAKFQSAYKLIRITFHIFFAGIQAIVLLVALGHTVNVSMFVGLGTSLLFVVIGNVMGKFKHNYFVGIKTPWTLANEEVWAKTHRMAAPLWVVGGIISAIFAIVGGESFFIALFIILSIVSIVPIIYSYIIFKKFDKKIVE</sequence>
<proteinExistence type="predicted"/>
<comment type="caution">
    <text evidence="3">The sequence shown here is derived from an EMBL/GenBank/DDBJ whole genome shotgun (WGS) entry which is preliminary data.</text>
</comment>
<dbReference type="InterPro" id="IPR026272">
    <property type="entry name" value="SdpI"/>
</dbReference>
<feature type="transmembrane region" description="Helical" evidence="1">
    <location>
        <begin position="96"/>
        <end position="114"/>
    </location>
</feature>
<organism evidence="3 4">
    <name type="scientific">Clostridium vincentii</name>
    <dbReference type="NCBI Taxonomy" id="52704"/>
    <lineage>
        <taxon>Bacteria</taxon>
        <taxon>Bacillati</taxon>
        <taxon>Bacillota</taxon>
        <taxon>Clostridia</taxon>
        <taxon>Eubacteriales</taxon>
        <taxon>Clostridiaceae</taxon>
        <taxon>Clostridium</taxon>
    </lineage>
</organism>
<dbReference type="RefSeq" id="WP_242980752.1">
    <property type="nucleotide sequence ID" value="NZ_PVXQ01000056.1"/>
</dbReference>
<keyword evidence="1" id="KW-0812">Transmembrane</keyword>
<name>A0A2T0B776_9CLOT</name>
<feature type="domain" description="DUF1648" evidence="2">
    <location>
        <begin position="18"/>
        <end position="64"/>
    </location>
</feature>
<dbReference type="Pfam" id="PF13630">
    <property type="entry name" value="SdpI"/>
    <property type="match status" value="1"/>
</dbReference>
<dbReference type="InterPro" id="IPR025962">
    <property type="entry name" value="SdpI/YhfL"/>
</dbReference>
<dbReference type="EMBL" id="PVXQ01000056">
    <property type="protein sequence ID" value="PRR79741.1"/>
    <property type="molecule type" value="Genomic_DNA"/>
</dbReference>
<feature type="transmembrane region" description="Helical" evidence="1">
    <location>
        <begin position="54"/>
        <end position="76"/>
    </location>
</feature>
<dbReference type="PANTHER" id="PTHR37810">
    <property type="entry name" value="IMMUNITY PROTEIN SDPI"/>
    <property type="match status" value="1"/>
</dbReference>
<protein>
    <submittedName>
        <fullName evidence="3">Immunity protein SdpI</fullName>
    </submittedName>
</protein>
<reference evidence="3 4" key="1">
    <citation type="submission" date="2018-03" db="EMBL/GenBank/DDBJ databases">
        <title>Genome sequence of Clostridium vincentii DSM 10228.</title>
        <authorList>
            <person name="Poehlein A."/>
            <person name="Daniel R."/>
        </authorList>
    </citation>
    <scope>NUCLEOTIDE SEQUENCE [LARGE SCALE GENOMIC DNA]</scope>
    <source>
        <strain evidence="3 4">DSM 10228</strain>
    </source>
</reference>
<keyword evidence="4" id="KW-1185">Reference proteome</keyword>
<dbReference type="PIRSF" id="PIRSF038959">
    <property type="entry name" value="SdpI"/>
    <property type="match status" value="1"/>
</dbReference>
<keyword evidence="1" id="KW-0472">Membrane</keyword>
<dbReference type="AlphaFoldDB" id="A0A2T0B776"/>